<feature type="transmembrane region" description="Helical" evidence="1">
    <location>
        <begin position="117"/>
        <end position="136"/>
    </location>
</feature>
<keyword evidence="1" id="KW-1133">Transmembrane helix</keyword>
<feature type="transmembrane region" description="Helical" evidence="1">
    <location>
        <begin position="268"/>
        <end position="286"/>
    </location>
</feature>
<dbReference type="EnsemblMetazoa" id="tetur08g01390.1">
    <property type="protein sequence ID" value="tetur08g01390.1"/>
    <property type="gene ID" value="tetur08g01390"/>
</dbReference>
<keyword evidence="1" id="KW-0812">Transmembrane</keyword>
<sequence length="429" mass="49978">MPLIRKFFLLKRYIHGVWNKTQRFFLNFSIKSINNFDVTRNDLLNAIDELKHFEHSALIFDQTKSCKYFQLQSLIILILNSMQALRFLLLSITDNEVIRLYAGDIFVSSSERKVLNYIFHVGIILPCMGKIFLFHLNKFGRKSFLNIFDEYQESLKQYNKEFILLSTNEMSFRKSYYILIKLYRHCPITVCFIFVLSHGSTAVFNYSSSKSFLFQIVHLALLVPIYYFVAASALWFLFIVLLVASFACDSIDSLTTECDKLNSINHYAWTNALSFYYKLNLLSNWIDCFNAQVAWIFMAVYIYATFHNILIFFYLTQFTFDNLGVKILLIFSNILILTIIYSSNYLGTLIGQKASSLHLSIFCISIDTGTFFNLKVALKKLHFLERIKACEIGAYIGNYIYVNNNNTLLLTLECGSLYLLFCSNINRNN</sequence>
<reference evidence="3" key="1">
    <citation type="submission" date="2011-08" db="EMBL/GenBank/DDBJ databases">
        <authorList>
            <person name="Rombauts S."/>
        </authorList>
    </citation>
    <scope>NUCLEOTIDE SEQUENCE</scope>
    <source>
        <strain evidence="3">London</strain>
    </source>
</reference>
<evidence type="ECO:0008006" key="4">
    <source>
        <dbReference type="Google" id="ProtNLM"/>
    </source>
</evidence>
<name>T1KAR2_TETUR</name>
<evidence type="ECO:0000256" key="1">
    <source>
        <dbReference type="SAM" id="Phobius"/>
    </source>
</evidence>
<accession>T1KAR2</accession>
<feature type="transmembrane region" description="Helical" evidence="1">
    <location>
        <begin position="327"/>
        <end position="347"/>
    </location>
</feature>
<proteinExistence type="predicted"/>
<organism evidence="2 3">
    <name type="scientific">Tetranychus urticae</name>
    <name type="common">Two-spotted spider mite</name>
    <dbReference type="NCBI Taxonomy" id="32264"/>
    <lineage>
        <taxon>Eukaryota</taxon>
        <taxon>Metazoa</taxon>
        <taxon>Ecdysozoa</taxon>
        <taxon>Arthropoda</taxon>
        <taxon>Chelicerata</taxon>
        <taxon>Arachnida</taxon>
        <taxon>Acari</taxon>
        <taxon>Acariformes</taxon>
        <taxon>Trombidiformes</taxon>
        <taxon>Prostigmata</taxon>
        <taxon>Eleutherengona</taxon>
        <taxon>Raphignathae</taxon>
        <taxon>Tetranychoidea</taxon>
        <taxon>Tetranychidae</taxon>
        <taxon>Tetranychus</taxon>
    </lineage>
</organism>
<dbReference type="AlphaFoldDB" id="T1KAR2"/>
<feature type="transmembrane region" description="Helical" evidence="1">
    <location>
        <begin position="359"/>
        <end position="378"/>
    </location>
</feature>
<dbReference type="HOGENOM" id="CLU_638317_0_0_1"/>
<feature type="transmembrane region" description="Helical" evidence="1">
    <location>
        <begin position="182"/>
        <end position="205"/>
    </location>
</feature>
<evidence type="ECO:0000313" key="3">
    <source>
        <dbReference type="Proteomes" id="UP000015104"/>
    </source>
</evidence>
<reference evidence="2" key="2">
    <citation type="submission" date="2015-06" db="UniProtKB">
        <authorList>
            <consortium name="EnsemblMetazoa"/>
        </authorList>
    </citation>
    <scope>IDENTIFICATION</scope>
</reference>
<keyword evidence="1" id="KW-0472">Membrane</keyword>
<feature type="transmembrane region" description="Helical" evidence="1">
    <location>
        <begin position="292"/>
        <end position="315"/>
    </location>
</feature>
<evidence type="ECO:0000313" key="2">
    <source>
        <dbReference type="EnsemblMetazoa" id="tetur08g01390.1"/>
    </source>
</evidence>
<dbReference type="Proteomes" id="UP000015104">
    <property type="component" value="Unassembled WGS sequence"/>
</dbReference>
<feature type="transmembrane region" description="Helical" evidence="1">
    <location>
        <begin position="225"/>
        <end position="247"/>
    </location>
</feature>
<dbReference type="EMBL" id="CAEY01001941">
    <property type="status" value="NOT_ANNOTATED_CDS"/>
    <property type="molecule type" value="Genomic_DNA"/>
</dbReference>
<keyword evidence="3" id="KW-1185">Reference proteome</keyword>
<protein>
    <recommendedName>
        <fullName evidence="4">Gustatory receptor</fullName>
    </recommendedName>
</protein>